<gene>
    <name evidence="2" type="ORF">BFC18_06610</name>
</gene>
<evidence type="ECO:0000313" key="3">
    <source>
        <dbReference type="Proteomes" id="UP000175691"/>
    </source>
</evidence>
<dbReference type="Proteomes" id="UP000175691">
    <property type="component" value="Unassembled WGS sequence"/>
</dbReference>
<dbReference type="EMBL" id="MDHN01000010">
    <property type="protein sequence ID" value="OFC71821.1"/>
    <property type="molecule type" value="Genomic_DNA"/>
</dbReference>
<dbReference type="OrthoDB" id="6299497at2"/>
<reference evidence="2 3" key="1">
    <citation type="submission" date="2016-08" db="EMBL/GenBank/DDBJ databases">
        <authorList>
            <person name="Seilhamer J.J."/>
        </authorList>
    </citation>
    <scope>NUCLEOTIDE SEQUENCE [LARGE SCALE GENOMIC DNA]</scope>
    <source>
        <strain evidence="2 3">KCTC 42603</strain>
    </source>
</reference>
<feature type="region of interest" description="Disordered" evidence="1">
    <location>
        <begin position="189"/>
        <end position="213"/>
    </location>
</feature>
<feature type="compositionally biased region" description="Polar residues" evidence="1">
    <location>
        <begin position="191"/>
        <end position="213"/>
    </location>
</feature>
<dbReference type="RefSeq" id="WP_070124161.1">
    <property type="nucleotide sequence ID" value="NZ_MDHN01000010.1"/>
</dbReference>
<evidence type="ECO:0000313" key="2">
    <source>
        <dbReference type="EMBL" id="OFC71821.1"/>
    </source>
</evidence>
<dbReference type="STRING" id="1656094.BFC18_06610"/>
<name>A0A1E7ZE97_9ALTE</name>
<protein>
    <submittedName>
        <fullName evidence="2">Uncharacterized protein</fullName>
    </submittedName>
</protein>
<keyword evidence="3" id="KW-1185">Reference proteome</keyword>
<sequence length="213" mass="23819">MIERLITPQMAEAAKASPSRLLAFAEIEYENGWIRLHTGHGEREYNGQTYLGVGEFAGVGKVSENDKNTRSRANFSLKLLDLSLFTELLNFRPIGHDFYMHLVAYDENRRIIDGTDYVIDGYVVDYEAVRGDEAKSIPAVAKLAVSDWMERWAQPTEAAKTTDNAQQAMYPGDRFFDLVEIIAGSPLSALPTKSNYSGPRGGTRTNKGFNSER</sequence>
<organism evidence="2 3">
    <name type="scientific">Alteromonas confluentis</name>
    <dbReference type="NCBI Taxonomy" id="1656094"/>
    <lineage>
        <taxon>Bacteria</taxon>
        <taxon>Pseudomonadati</taxon>
        <taxon>Pseudomonadota</taxon>
        <taxon>Gammaproteobacteria</taxon>
        <taxon>Alteromonadales</taxon>
        <taxon>Alteromonadaceae</taxon>
        <taxon>Alteromonas/Salinimonas group</taxon>
        <taxon>Alteromonas</taxon>
    </lineage>
</organism>
<proteinExistence type="predicted"/>
<dbReference type="AlphaFoldDB" id="A0A1E7ZE97"/>
<comment type="caution">
    <text evidence="2">The sequence shown here is derived from an EMBL/GenBank/DDBJ whole genome shotgun (WGS) entry which is preliminary data.</text>
</comment>
<evidence type="ECO:0000256" key="1">
    <source>
        <dbReference type="SAM" id="MobiDB-lite"/>
    </source>
</evidence>
<accession>A0A1E7ZE97</accession>